<reference evidence="3" key="1">
    <citation type="submission" date="2015-09" db="EMBL/GenBank/DDBJ databases">
        <authorList>
            <person name="Bertelli C."/>
        </authorList>
    </citation>
    <scope>NUCLEOTIDE SEQUENCE [LARGE SCALE GENOMIC DNA]</scope>
    <source>
        <strain evidence="3">KNic</strain>
    </source>
</reference>
<feature type="transmembrane region" description="Helical" evidence="1">
    <location>
        <begin position="16"/>
        <end position="36"/>
    </location>
</feature>
<sequence length="240" mass="27500">MFQVSLDRFIPAPSHLFTSVGSFGLAAVFGGAYGLIGRAVYPQSGINPINYAVWFVVAYQVKQLFQRVELEGGNFLGARHYFDYLERQDDREMAVSDQLRLTCWKVIVVKDYVLTKIDDCFSYVFNIRPYREITAENVQDASFVEMSRFRLWNVFKSTILDNTSFSLAHGLTHRMGFTLPLHTSIPLFILVQSIAKNIFLIPMMYKYMNFCNHLAAEIDEGAASTPSQRAEWLKRILPPL</sequence>
<evidence type="ECO:0000313" key="2">
    <source>
        <dbReference type="EMBL" id="CUI16594.1"/>
    </source>
</evidence>
<dbReference type="PATRIC" id="fig|389348.3.peg.1067"/>
<evidence type="ECO:0000256" key="1">
    <source>
        <dbReference type="SAM" id="Phobius"/>
    </source>
</evidence>
<dbReference type="AlphaFoldDB" id="A0A0U5JD88"/>
<dbReference type="Proteomes" id="UP000069902">
    <property type="component" value="Chromosome cPNK"/>
</dbReference>
<keyword evidence="3" id="KW-1185">Reference proteome</keyword>
<protein>
    <submittedName>
        <fullName evidence="2">Uncharacterized protein</fullName>
    </submittedName>
</protein>
<dbReference type="RefSeq" id="WP_059060625.1">
    <property type="nucleotide sequence ID" value="NZ_LN879502.1"/>
</dbReference>
<keyword evidence="1" id="KW-0812">Transmembrane</keyword>
<accession>A0A0U5JD88</accession>
<proteinExistence type="predicted"/>
<gene>
    <name evidence="2" type="ORF">PNK_0969</name>
</gene>
<keyword evidence="1" id="KW-0472">Membrane</keyword>
<dbReference type="KEGG" id="pnl:PNK_0969"/>
<name>A0A0U5JD88_9BACT</name>
<dbReference type="EMBL" id="LN879502">
    <property type="protein sequence ID" value="CUI16594.1"/>
    <property type="molecule type" value="Genomic_DNA"/>
</dbReference>
<keyword evidence="1" id="KW-1133">Transmembrane helix</keyword>
<evidence type="ECO:0000313" key="3">
    <source>
        <dbReference type="Proteomes" id="UP000069902"/>
    </source>
</evidence>
<organism evidence="2 3">
    <name type="scientific">Candidatus Protochlamydia naegleriophila</name>
    <dbReference type="NCBI Taxonomy" id="389348"/>
    <lineage>
        <taxon>Bacteria</taxon>
        <taxon>Pseudomonadati</taxon>
        <taxon>Chlamydiota</taxon>
        <taxon>Chlamydiia</taxon>
        <taxon>Parachlamydiales</taxon>
        <taxon>Parachlamydiaceae</taxon>
        <taxon>Candidatus Protochlamydia</taxon>
    </lineage>
</organism>
<dbReference type="InParanoid" id="A0A0U5JD88"/>